<name>A0ABQ4PY26_9PROT</name>
<keyword evidence="7" id="KW-1278">Translocase</keyword>
<evidence type="ECO:0000256" key="6">
    <source>
        <dbReference type="ARBA" id="ARBA00022840"/>
    </source>
</evidence>
<evidence type="ECO:0000256" key="10">
    <source>
        <dbReference type="ARBA" id="ARBA00023136"/>
    </source>
</evidence>
<dbReference type="InterPro" id="IPR015853">
    <property type="entry name" value="ABC_transpr_FbpC"/>
</dbReference>
<keyword evidence="10" id="KW-0472">Membrane</keyword>
<evidence type="ECO:0000256" key="7">
    <source>
        <dbReference type="ARBA" id="ARBA00022967"/>
    </source>
</evidence>
<keyword evidence="9" id="KW-0406">Ion transport</keyword>
<dbReference type="EMBL" id="BPFZ01000015">
    <property type="protein sequence ID" value="GIU67879.1"/>
    <property type="molecule type" value="Genomic_DNA"/>
</dbReference>
<reference evidence="12" key="2">
    <citation type="journal article" date="2023" name="ISME Commun">
        <title>Characterization of a bloom-associated alphaproteobacterial lineage, 'Candidatus Phycosocius': insights into freshwater algal-bacterial interactions.</title>
        <authorList>
            <person name="Tanabe Y."/>
            <person name="Yamaguchi H."/>
            <person name="Yoshida M."/>
            <person name="Kai A."/>
            <person name="Okazaki Y."/>
        </authorList>
    </citation>
    <scope>NUCLEOTIDE SEQUENCE</scope>
    <source>
        <strain evidence="12">BOTRYCO-1</strain>
    </source>
</reference>
<dbReference type="Proteomes" id="UP001161064">
    <property type="component" value="Unassembled WGS sequence"/>
</dbReference>
<keyword evidence="13" id="KW-1185">Reference proteome</keyword>
<dbReference type="PROSITE" id="PS50893">
    <property type="entry name" value="ABC_TRANSPORTER_2"/>
    <property type="match status" value="1"/>
</dbReference>
<keyword evidence="2" id="KW-1003">Cell membrane</keyword>
<keyword evidence="1" id="KW-0813">Transport</keyword>
<evidence type="ECO:0000256" key="4">
    <source>
        <dbReference type="ARBA" id="ARBA00022519"/>
    </source>
</evidence>
<dbReference type="RefSeq" id="WP_284361143.1">
    <property type="nucleotide sequence ID" value="NZ_BPFZ01000015.1"/>
</dbReference>
<dbReference type="Pfam" id="PF00005">
    <property type="entry name" value="ABC_tran"/>
    <property type="match status" value="1"/>
</dbReference>
<dbReference type="SUPFAM" id="SSF52540">
    <property type="entry name" value="P-loop containing nucleoside triphosphate hydrolases"/>
    <property type="match status" value="1"/>
</dbReference>
<evidence type="ECO:0000313" key="13">
    <source>
        <dbReference type="Proteomes" id="UP001161064"/>
    </source>
</evidence>
<keyword evidence="8" id="KW-0408">Iron</keyword>
<dbReference type="PROSITE" id="PS00211">
    <property type="entry name" value="ABC_TRANSPORTER_1"/>
    <property type="match status" value="1"/>
</dbReference>
<reference evidence="12" key="1">
    <citation type="submission" date="2021-05" db="EMBL/GenBank/DDBJ databases">
        <authorList>
            <person name="Tanabe Y."/>
        </authorList>
    </citation>
    <scope>NUCLEOTIDE SEQUENCE</scope>
    <source>
        <strain evidence="12">BOTRYCO-1</strain>
    </source>
</reference>
<dbReference type="PANTHER" id="PTHR42781:SF5">
    <property type="entry name" value="PUTRESCINE TRANSPORT ATP-BINDING PROTEIN POTG"/>
    <property type="match status" value="1"/>
</dbReference>
<dbReference type="InterPro" id="IPR050093">
    <property type="entry name" value="ABC_SmlMolc_Importer"/>
</dbReference>
<dbReference type="InterPro" id="IPR017871">
    <property type="entry name" value="ABC_transporter-like_CS"/>
</dbReference>
<evidence type="ECO:0000259" key="11">
    <source>
        <dbReference type="PROSITE" id="PS50893"/>
    </source>
</evidence>
<evidence type="ECO:0000256" key="5">
    <source>
        <dbReference type="ARBA" id="ARBA00022741"/>
    </source>
</evidence>
<evidence type="ECO:0000256" key="2">
    <source>
        <dbReference type="ARBA" id="ARBA00022475"/>
    </source>
</evidence>
<keyword evidence="5" id="KW-0547">Nucleotide-binding</keyword>
<accession>A0ABQ4PY26</accession>
<keyword evidence="3" id="KW-0410">Iron transport</keyword>
<sequence length="343" mass="36526">MTNFVLEARAISRTFGEVKALDEVSLGLEPGKVLALLGQSGSGKSTLLRVLAGLETIQSGQVFANGLLVSDTNFVMPPEKRPLGMVFQDFALFPHLTTLANVAFGLRDTNPAQRRALASKWLEQVGLRDRASAYPHELSGGEQQRVALARALAPEPKAILMDEPFSGLDPHLRLELQTSMLKTLREAGVAALIVSHDTQEALGVADNVAILEKGRIVQSGLPRAVYQAPKSLEAARALGPLWTLSACANNGRVETPVGGFETALVGPVRLCARPEATSFTRKQTGSFVVTDVRGVGRFVTISLNAITDPATHITALCQAASAPKIGDKVDVQVEAADAFVFRA</sequence>
<feature type="domain" description="ABC transporter" evidence="11">
    <location>
        <begin position="6"/>
        <end position="238"/>
    </location>
</feature>
<dbReference type="PANTHER" id="PTHR42781">
    <property type="entry name" value="SPERMIDINE/PUTRESCINE IMPORT ATP-BINDING PROTEIN POTA"/>
    <property type="match status" value="1"/>
</dbReference>
<evidence type="ECO:0000256" key="1">
    <source>
        <dbReference type="ARBA" id="ARBA00022448"/>
    </source>
</evidence>
<evidence type="ECO:0000313" key="12">
    <source>
        <dbReference type="EMBL" id="GIU67879.1"/>
    </source>
</evidence>
<dbReference type="CDD" id="cd03259">
    <property type="entry name" value="ABC_Carb_Solutes_like"/>
    <property type="match status" value="1"/>
</dbReference>
<evidence type="ECO:0000256" key="3">
    <source>
        <dbReference type="ARBA" id="ARBA00022496"/>
    </source>
</evidence>
<protein>
    <submittedName>
        <fullName evidence="12">ABC transporter</fullName>
    </submittedName>
</protein>
<organism evidence="12 13">
    <name type="scientific">Candidatus Phycosocius spiralis</name>
    <dbReference type="NCBI Taxonomy" id="2815099"/>
    <lineage>
        <taxon>Bacteria</taxon>
        <taxon>Pseudomonadati</taxon>
        <taxon>Pseudomonadota</taxon>
        <taxon>Alphaproteobacteria</taxon>
        <taxon>Caulobacterales</taxon>
        <taxon>Caulobacterales incertae sedis</taxon>
        <taxon>Candidatus Phycosocius</taxon>
    </lineage>
</organism>
<dbReference type="Gene3D" id="3.40.50.300">
    <property type="entry name" value="P-loop containing nucleotide triphosphate hydrolases"/>
    <property type="match status" value="1"/>
</dbReference>
<keyword evidence="6" id="KW-0067">ATP-binding</keyword>
<proteinExistence type="predicted"/>
<comment type="caution">
    <text evidence="12">The sequence shown here is derived from an EMBL/GenBank/DDBJ whole genome shotgun (WGS) entry which is preliminary data.</text>
</comment>
<evidence type="ECO:0000256" key="8">
    <source>
        <dbReference type="ARBA" id="ARBA00023004"/>
    </source>
</evidence>
<dbReference type="InterPro" id="IPR027417">
    <property type="entry name" value="P-loop_NTPase"/>
</dbReference>
<gene>
    <name evidence="12" type="ORF">PsB1_2033</name>
</gene>
<dbReference type="InterPro" id="IPR003439">
    <property type="entry name" value="ABC_transporter-like_ATP-bd"/>
</dbReference>
<dbReference type="InterPro" id="IPR003593">
    <property type="entry name" value="AAA+_ATPase"/>
</dbReference>
<keyword evidence="4" id="KW-0997">Cell inner membrane</keyword>
<dbReference type="SMART" id="SM00382">
    <property type="entry name" value="AAA"/>
    <property type="match status" value="1"/>
</dbReference>
<evidence type="ECO:0000256" key="9">
    <source>
        <dbReference type="ARBA" id="ARBA00023065"/>
    </source>
</evidence>